<dbReference type="PANTHER" id="PTHR12526">
    <property type="entry name" value="GLYCOSYLTRANSFERASE"/>
    <property type="match status" value="1"/>
</dbReference>
<dbReference type="Proteomes" id="UP001178888">
    <property type="component" value="Unassembled WGS sequence"/>
</dbReference>
<evidence type="ECO:0000313" key="3">
    <source>
        <dbReference type="Proteomes" id="UP001178888"/>
    </source>
</evidence>
<keyword evidence="3" id="KW-1185">Reference proteome</keyword>
<dbReference type="GO" id="GO:0016757">
    <property type="term" value="F:glycosyltransferase activity"/>
    <property type="evidence" value="ECO:0007669"/>
    <property type="project" value="UniProtKB-KW"/>
</dbReference>
<dbReference type="Pfam" id="PF00534">
    <property type="entry name" value="Glycos_transf_1"/>
    <property type="match status" value="1"/>
</dbReference>
<name>A0AA90R1S9_9BACI</name>
<organism evidence="2 3">
    <name type="scientific">Bacillus salipaludis</name>
    <dbReference type="NCBI Taxonomy" id="2547811"/>
    <lineage>
        <taxon>Bacteria</taxon>
        <taxon>Bacillati</taxon>
        <taxon>Bacillota</taxon>
        <taxon>Bacilli</taxon>
        <taxon>Bacillales</taxon>
        <taxon>Bacillaceae</taxon>
        <taxon>Bacillus</taxon>
    </lineage>
</organism>
<keyword evidence="2" id="KW-0808">Transferase</keyword>
<accession>A0AA90R1S9</accession>
<comment type="caution">
    <text evidence="2">The sequence shown here is derived from an EMBL/GenBank/DDBJ whole genome shotgun (WGS) entry which is preliminary data.</text>
</comment>
<reference evidence="2" key="1">
    <citation type="submission" date="2023-08" db="EMBL/GenBank/DDBJ databases">
        <title>Nitrogen cycling bacteria in agricultural field soils.</title>
        <authorList>
            <person name="Jang J."/>
        </authorList>
    </citation>
    <scope>NUCLEOTIDE SEQUENCE</scope>
    <source>
        <strain evidence="2">PS3-36</strain>
    </source>
</reference>
<proteinExistence type="predicted"/>
<dbReference type="EC" id="2.4.-.-" evidence="2"/>
<sequence length="334" mass="39596">MKKIAFIGHDLKFINHIINFLHEKLDYDVRIDEWTGHEVHDETKSLEIVEWADILFCEWGLGNVVWYQKHKKDHQKLFVRIHRFEMNTKYPQMFDYDKIDKLLAISPYIFEEFFRVAKVPREKMTVIYNAVDTERFNKPKLSEDVKFNLGIIGIVPKLKRLDRAVEIFETLYEKDNRYKLFIKGKHPKEFGWVWNNTAERAHYDAVFEKIENAPYKKNVIFEGWGDVSEWLRKIGYVLSVSDYESFHMAPIEGMASGAFPVVLRREGVNTIFPKQYIFNVMPEIQDFISNGNSSYNDENIKPLKKFVLENYGLESVCSNLNALFRNTVEKRINI</sequence>
<dbReference type="AlphaFoldDB" id="A0AA90R1S9"/>
<gene>
    <name evidence="2" type="ORF">RCG21_29370</name>
</gene>
<dbReference type="PANTHER" id="PTHR12526:SF630">
    <property type="entry name" value="GLYCOSYLTRANSFERASE"/>
    <property type="match status" value="1"/>
</dbReference>
<dbReference type="Gene3D" id="3.40.50.2000">
    <property type="entry name" value="Glycogen Phosphorylase B"/>
    <property type="match status" value="2"/>
</dbReference>
<dbReference type="SUPFAM" id="SSF53756">
    <property type="entry name" value="UDP-Glycosyltransferase/glycogen phosphorylase"/>
    <property type="match status" value="1"/>
</dbReference>
<feature type="domain" description="Glycosyl transferase family 1" evidence="1">
    <location>
        <begin position="146"/>
        <end position="271"/>
    </location>
</feature>
<dbReference type="InterPro" id="IPR001296">
    <property type="entry name" value="Glyco_trans_1"/>
</dbReference>
<protein>
    <submittedName>
        <fullName evidence="2">Glycosyltransferase</fullName>
        <ecNumber evidence="2">2.4.-.-</ecNumber>
    </submittedName>
</protein>
<dbReference type="EMBL" id="JAVGVR010000001">
    <property type="protein sequence ID" value="MDQ6600384.1"/>
    <property type="molecule type" value="Genomic_DNA"/>
</dbReference>
<keyword evidence="2" id="KW-0328">Glycosyltransferase</keyword>
<evidence type="ECO:0000259" key="1">
    <source>
        <dbReference type="Pfam" id="PF00534"/>
    </source>
</evidence>
<dbReference type="RefSeq" id="WP_308914071.1">
    <property type="nucleotide sequence ID" value="NZ_JAVGVR010000001.1"/>
</dbReference>
<evidence type="ECO:0000313" key="2">
    <source>
        <dbReference type="EMBL" id="MDQ6600384.1"/>
    </source>
</evidence>